<evidence type="ECO:0000313" key="1">
    <source>
        <dbReference type="EMBL" id="KAJ7519199.1"/>
    </source>
</evidence>
<name>A0ACC2ANT1_DIPCM</name>
<accession>A0ACC2ANT1</accession>
<gene>
    <name evidence="1" type="ORF">O6H91_20G027900</name>
</gene>
<keyword evidence="2" id="KW-1185">Reference proteome</keyword>
<proteinExistence type="predicted"/>
<comment type="caution">
    <text evidence="1">The sequence shown here is derived from an EMBL/GenBank/DDBJ whole genome shotgun (WGS) entry which is preliminary data.</text>
</comment>
<dbReference type="EMBL" id="CM055111">
    <property type="protein sequence ID" value="KAJ7519199.1"/>
    <property type="molecule type" value="Genomic_DNA"/>
</dbReference>
<evidence type="ECO:0000313" key="2">
    <source>
        <dbReference type="Proteomes" id="UP001162992"/>
    </source>
</evidence>
<organism evidence="1 2">
    <name type="scientific">Diphasiastrum complanatum</name>
    <name type="common">Issler's clubmoss</name>
    <name type="synonym">Lycopodium complanatum</name>
    <dbReference type="NCBI Taxonomy" id="34168"/>
    <lineage>
        <taxon>Eukaryota</taxon>
        <taxon>Viridiplantae</taxon>
        <taxon>Streptophyta</taxon>
        <taxon>Embryophyta</taxon>
        <taxon>Tracheophyta</taxon>
        <taxon>Lycopodiopsida</taxon>
        <taxon>Lycopodiales</taxon>
        <taxon>Lycopodiaceae</taxon>
        <taxon>Lycopodioideae</taxon>
        <taxon>Diphasiastrum</taxon>
    </lineage>
</organism>
<reference evidence="2" key="1">
    <citation type="journal article" date="2024" name="Proc. Natl. Acad. Sci. U.S.A.">
        <title>Extraordinary preservation of gene collinearity over three hundred million years revealed in homosporous lycophytes.</title>
        <authorList>
            <person name="Li C."/>
            <person name="Wickell D."/>
            <person name="Kuo L.Y."/>
            <person name="Chen X."/>
            <person name="Nie B."/>
            <person name="Liao X."/>
            <person name="Peng D."/>
            <person name="Ji J."/>
            <person name="Jenkins J."/>
            <person name="Williams M."/>
            <person name="Shu S."/>
            <person name="Plott C."/>
            <person name="Barry K."/>
            <person name="Rajasekar S."/>
            <person name="Grimwood J."/>
            <person name="Han X."/>
            <person name="Sun S."/>
            <person name="Hou Z."/>
            <person name="He W."/>
            <person name="Dai G."/>
            <person name="Sun C."/>
            <person name="Schmutz J."/>
            <person name="Leebens-Mack J.H."/>
            <person name="Li F.W."/>
            <person name="Wang L."/>
        </authorList>
    </citation>
    <scope>NUCLEOTIDE SEQUENCE [LARGE SCALE GENOMIC DNA]</scope>
    <source>
        <strain evidence="2">cv. PW_Plant_1</strain>
    </source>
</reference>
<sequence length="307" mass="34884">MFLQLNAVTFAPKHYFRRTSISGTRLKCSVRDLAIQCLIRRKRINNVSSYTSASSSTRVLDSYSVYNDRPCVANRKCVVASRLHQAQYPILNYSCHRSNSLARLSKKFTYVAADVDRRWSYMGSIDCCKRPQCRCVCLRFDIEKHILKARQKKDSRYRVHVKEDDGRSLVKKTIHDPENECPYAAVDQAPQNANPSNYIGAIRPQLASSQRLFGNVLEVDSGFHKFAWLKRIRKLAKSKQVITLMLLNLLAALYGSGIAATQIADDATPGMPPSFVDMRKGYTTKDLRPHRGAVAWDRFPLTSLVAF</sequence>
<protein>
    <submittedName>
        <fullName evidence="1">Uncharacterized protein</fullName>
    </submittedName>
</protein>
<dbReference type="Proteomes" id="UP001162992">
    <property type="component" value="Chromosome 20"/>
</dbReference>